<evidence type="ECO:0000313" key="5">
    <source>
        <dbReference type="Proteomes" id="UP000467841"/>
    </source>
</evidence>
<name>A0A6D2K9D8_9BRAS</name>
<dbReference type="InterPro" id="IPR057670">
    <property type="entry name" value="SH3_retrovirus"/>
</dbReference>
<accession>A0A6D2K9D8</accession>
<feature type="domain" description="CCHC-type" evidence="3">
    <location>
        <begin position="114"/>
        <end position="130"/>
    </location>
</feature>
<dbReference type="Gene3D" id="4.10.60.10">
    <property type="entry name" value="Zinc finger, CCHC-type"/>
    <property type="match status" value="1"/>
</dbReference>
<organism evidence="4 5">
    <name type="scientific">Microthlaspi erraticum</name>
    <dbReference type="NCBI Taxonomy" id="1685480"/>
    <lineage>
        <taxon>Eukaryota</taxon>
        <taxon>Viridiplantae</taxon>
        <taxon>Streptophyta</taxon>
        <taxon>Embryophyta</taxon>
        <taxon>Tracheophyta</taxon>
        <taxon>Spermatophyta</taxon>
        <taxon>Magnoliopsida</taxon>
        <taxon>eudicotyledons</taxon>
        <taxon>Gunneridae</taxon>
        <taxon>Pentapetalae</taxon>
        <taxon>rosids</taxon>
        <taxon>malvids</taxon>
        <taxon>Brassicales</taxon>
        <taxon>Brassicaceae</taxon>
        <taxon>Coluteocarpeae</taxon>
        <taxon>Microthlaspi</taxon>
    </lineage>
</organism>
<keyword evidence="5" id="KW-1185">Reference proteome</keyword>
<dbReference type="AlphaFoldDB" id="A0A6D2K9D8"/>
<evidence type="ECO:0000313" key="4">
    <source>
        <dbReference type="EMBL" id="CAA7049620.1"/>
    </source>
</evidence>
<evidence type="ECO:0000256" key="2">
    <source>
        <dbReference type="SAM" id="MobiDB-lite"/>
    </source>
</evidence>
<dbReference type="SUPFAM" id="SSF57756">
    <property type="entry name" value="Retrovirus zinc finger-like domains"/>
    <property type="match status" value="1"/>
</dbReference>
<dbReference type="GO" id="GO:0003676">
    <property type="term" value="F:nucleic acid binding"/>
    <property type="evidence" value="ECO:0007669"/>
    <property type="project" value="InterPro"/>
</dbReference>
<dbReference type="InterPro" id="IPR036875">
    <property type="entry name" value="Znf_CCHC_sf"/>
</dbReference>
<dbReference type="Pfam" id="PF25597">
    <property type="entry name" value="SH3_retrovirus"/>
    <property type="match status" value="1"/>
</dbReference>
<keyword evidence="1" id="KW-0862">Zinc</keyword>
<evidence type="ECO:0000259" key="3">
    <source>
        <dbReference type="PROSITE" id="PS50158"/>
    </source>
</evidence>
<sequence length="253" mass="29222">MMGYIDNLAKLDCPISQELATDLILQSLPSSFDQFVMNYNMNNMTKTLTELHGMLKSAEPNIMKDTPHVLMVQGGKKFKKHGKDKGKGKASWVKNPSNSEPTPKTKPGPSGEDKCHYCNDSGHWKRNCKKYLEDLKKKKKTFETFIFRYLCYRSKCCYFQFYFMENKLGPKSDKCFFVGYPKETKGYYFYNPAETKVFVAEMVSSWKREFLSKKNSGSEVQLEEVRETQEAPTSQEEPSVRFTSSRSIYTCGT</sequence>
<evidence type="ECO:0000256" key="1">
    <source>
        <dbReference type="PROSITE-ProRule" id="PRU00047"/>
    </source>
</evidence>
<keyword evidence="1" id="KW-0863">Zinc-finger</keyword>
<comment type="caution">
    <text evidence="4">The sequence shown here is derived from an EMBL/GenBank/DDBJ whole genome shotgun (WGS) entry which is preliminary data.</text>
</comment>
<feature type="region of interest" description="Disordered" evidence="2">
    <location>
        <begin position="77"/>
        <end position="113"/>
    </location>
</feature>
<dbReference type="Proteomes" id="UP000467841">
    <property type="component" value="Unassembled WGS sequence"/>
</dbReference>
<keyword evidence="1" id="KW-0479">Metal-binding</keyword>
<dbReference type="OrthoDB" id="1920930at2759"/>
<dbReference type="InterPro" id="IPR001878">
    <property type="entry name" value="Znf_CCHC"/>
</dbReference>
<protein>
    <recommendedName>
        <fullName evidence="3">CCHC-type domain-containing protein</fullName>
    </recommendedName>
</protein>
<feature type="compositionally biased region" description="Polar residues" evidence="2">
    <location>
        <begin position="230"/>
        <end position="253"/>
    </location>
</feature>
<feature type="compositionally biased region" description="Basic residues" evidence="2">
    <location>
        <begin position="77"/>
        <end position="88"/>
    </location>
</feature>
<feature type="region of interest" description="Disordered" evidence="2">
    <location>
        <begin position="222"/>
        <end position="253"/>
    </location>
</feature>
<dbReference type="EMBL" id="CACVBM020001419">
    <property type="protein sequence ID" value="CAA7049620.1"/>
    <property type="molecule type" value="Genomic_DNA"/>
</dbReference>
<dbReference type="PROSITE" id="PS50158">
    <property type="entry name" value="ZF_CCHC"/>
    <property type="match status" value="1"/>
</dbReference>
<gene>
    <name evidence="4" type="ORF">MERR_LOCUS36855</name>
</gene>
<reference evidence="4" key="1">
    <citation type="submission" date="2020-01" db="EMBL/GenBank/DDBJ databases">
        <authorList>
            <person name="Mishra B."/>
        </authorList>
    </citation>
    <scope>NUCLEOTIDE SEQUENCE [LARGE SCALE GENOMIC DNA]</scope>
</reference>
<dbReference type="GO" id="GO:0008270">
    <property type="term" value="F:zinc ion binding"/>
    <property type="evidence" value="ECO:0007669"/>
    <property type="project" value="UniProtKB-KW"/>
</dbReference>
<proteinExistence type="predicted"/>